<dbReference type="EMBL" id="GBRH01212743">
    <property type="protein sequence ID" value="JAD85152.1"/>
    <property type="molecule type" value="Transcribed_RNA"/>
</dbReference>
<reference evidence="1" key="1">
    <citation type="submission" date="2014-09" db="EMBL/GenBank/DDBJ databases">
        <authorList>
            <person name="Magalhaes I.L.F."/>
            <person name="Oliveira U."/>
            <person name="Santos F.R."/>
            <person name="Vidigal T.H.D.A."/>
            <person name="Brescovit A.D."/>
            <person name="Santos A.J."/>
        </authorList>
    </citation>
    <scope>NUCLEOTIDE SEQUENCE</scope>
    <source>
        <tissue evidence="1">Shoot tissue taken approximately 20 cm above the soil surface</tissue>
    </source>
</reference>
<dbReference type="AlphaFoldDB" id="A0A0A9DN23"/>
<evidence type="ECO:0000313" key="1">
    <source>
        <dbReference type="EMBL" id="JAD85152.1"/>
    </source>
</evidence>
<name>A0A0A9DN23_ARUDO</name>
<organism evidence="1">
    <name type="scientific">Arundo donax</name>
    <name type="common">Giant reed</name>
    <name type="synonym">Donax arundinaceus</name>
    <dbReference type="NCBI Taxonomy" id="35708"/>
    <lineage>
        <taxon>Eukaryota</taxon>
        <taxon>Viridiplantae</taxon>
        <taxon>Streptophyta</taxon>
        <taxon>Embryophyta</taxon>
        <taxon>Tracheophyta</taxon>
        <taxon>Spermatophyta</taxon>
        <taxon>Magnoliopsida</taxon>
        <taxon>Liliopsida</taxon>
        <taxon>Poales</taxon>
        <taxon>Poaceae</taxon>
        <taxon>PACMAD clade</taxon>
        <taxon>Arundinoideae</taxon>
        <taxon>Arundineae</taxon>
        <taxon>Arundo</taxon>
    </lineage>
</organism>
<reference evidence="1" key="2">
    <citation type="journal article" date="2015" name="Data Brief">
        <title>Shoot transcriptome of the giant reed, Arundo donax.</title>
        <authorList>
            <person name="Barrero R.A."/>
            <person name="Guerrero F.D."/>
            <person name="Moolhuijzen P."/>
            <person name="Goolsby J.A."/>
            <person name="Tidwell J."/>
            <person name="Bellgard S.E."/>
            <person name="Bellgard M.I."/>
        </authorList>
    </citation>
    <scope>NUCLEOTIDE SEQUENCE</scope>
    <source>
        <tissue evidence="1">Shoot tissue taken approximately 20 cm above the soil surface</tissue>
    </source>
</reference>
<proteinExistence type="predicted"/>
<protein>
    <submittedName>
        <fullName evidence="1">Uncharacterized protein</fullName>
    </submittedName>
</protein>
<sequence>MNLNFSPQIVPLQMHIKCNTTDCQVNNQHRMSIADAPCCTLESSRSDVIW</sequence>
<accession>A0A0A9DN23</accession>